<accession>A0A1X7RHZ9</accession>
<evidence type="ECO:0000313" key="3">
    <source>
        <dbReference type="Proteomes" id="UP000215127"/>
    </source>
</evidence>
<gene>
    <name evidence="2" type="ORF">ZT3D7_G2201</name>
</gene>
<evidence type="ECO:0000313" key="2">
    <source>
        <dbReference type="EMBL" id="SMQ47054.1"/>
    </source>
</evidence>
<sequence length="82" mass="8750">MRFTTLAAALACILPLALGDGGLPHACGAFRCHCCYDRESAAPHRLYSGFYHDIIDNACTCIKASGGHDTYPIDTCKGGCLR</sequence>
<organism evidence="2 3">
    <name type="scientific">Zymoseptoria tritici (strain ST99CH_3D7)</name>
    <dbReference type="NCBI Taxonomy" id="1276538"/>
    <lineage>
        <taxon>Eukaryota</taxon>
        <taxon>Fungi</taxon>
        <taxon>Dikarya</taxon>
        <taxon>Ascomycota</taxon>
        <taxon>Pezizomycotina</taxon>
        <taxon>Dothideomycetes</taxon>
        <taxon>Dothideomycetidae</taxon>
        <taxon>Mycosphaerellales</taxon>
        <taxon>Mycosphaerellaceae</taxon>
        <taxon>Zymoseptoria</taxon>
    </lineage>
</organism>
<reference evidence="2 3" key="1">
    <citation type="submission" date="2016-06" db="EMBL/GenBank/DDBJ databases">
        <authorList>
            <person name="Kjaerup R.B."/>
            <person name="Dalgaard T.S."/>
            <person name="Juul-Madsen H.R."/>
        </authorList>
    </citation>
    <scope>NUCLEOTIDE SEQUENCE [LARGE SCALE GENOMIC DNA]</scope>
</reference>
<keyword evidence="1" id="KW-0732">Signal</keyword>
<name>A0A1X7RHZ9_ZYMT9</name>
<dbReference type="EMBL" id="LT853693">
    <property type="protein sequence ID" value="SMQ47054.1"/>
    <property type="molecule type" value="Genomic_DNA"/>
</dbReference>
<protein>
    <submittedName>
        <fullName evidence="2">Uncharacterized protein</fullName>
    </submittedName>
</protein>
<dbReference type="AlphaFoldDB" id="A0A1X7RHZ9"/>
<keyword evidence="3" id="KW-1185">Reference proteome</keyword>
<feature type="chain" id="PRO_5013253914" evidence="1">
    <location>
        <begin position="20"/>
        <end position="82"/>
    </location>
</feature>
<evidence type="ECO:0000256" key="1">
    <source>
        <dbReference type="SAM" id="SignalP"/>
    </source>
</evidence>
<dbReference type="Proteomes" id="UP000215127">
    <property type="component" value="Chromosome 2"/>
</dbReference>
<proteinExistence type="predicted"/>
<feature type="signal peptide" evidence="1">
    <location>
        <begin position="1"/>
        <end position="19"/>
    </location>
</feature>